<evidence type="ECO:0000256" key="1">
    <source>
        <dbReference type="ARBA" id="ARBA00023015"/>
    </source>
</evidence>
<evidence type="ECO:0000256" key="3">
    <source>
        <dbReference type="ARBA" id="ARBA00023163"/>
    </source>
</evidence>
<evidence type="ECO:0000256" key="2">
    <source>
        <dbReference type="ARBA" id="ARBA00023125"/>
    </source>
</evidence>
<name>A0ABV4TRF9_9GAMM</name>
<organism evidence="5 6">
    <name type="scientific">Thiohalorhabdus methylotrophus</name>
    <dbReference type="NCBI Taxonomy" id="3242694"/>
    <lineage>
        <taxon>Bacteria</taxon>
        <taxon>Pseudomonadati</taxon>
        <taxon>Pseudomonadota</taxon>
        <taxon>Gammaproteobacteria</taxon>
        <taxon>Thiohalorhabdales</taxon>
        <taxon>Thiohalorhabdaceae</taxon>
        <taxon>Thiohalorhabdus</taxon>
    </lineage>
</organism>
<dbReference type="Pfam" id="PF13411">
    <property type="entry name" value="MerR_1"/>
    <property type="match status" value="1"/>
</dbReference>
<keyword evidence="6" id="KW-1185">Reference proteome</keyword>
<dbReference type="Proteomes" id="UP001575181">
    <property type="component" value="Unassembled WGS sequence"/>
</dbReference>
<evidence type="ECO:0000259" key="4">
    <source>
        <dbReference type="PROSITE" id="PS50937"/>
    </source>
</evidence>
<sequence length="308" mass="34214">MGLSNKTAATREAGLYPIRTVASMTGVKPVTLRAWERRYGLLRPRRTPKGHRMYSRADVERIQTILELLEEGIPIGQIRTVLDLPGARFPEDPESVEAGGWIGFRNRLLESISGFEEGALESVHNEALALYPAEVVNRYLVQPILEDLAERRVSMPEREGELFFFLAYLRNKLGERYLHQRAQSAGPRLMLAGLPESDSELDLMSFALIVQDGGYRPVLMGTNVPTEALVGATDRARAGGLVLFSGPAPPPGLIEEEGPWLAERVRVPLYLSGRNARRRLQGQSWGRALPPDPREALTVLDADLKRAS</sequence>
<dbReference type="SMART" id="SM00422">
    <property type="entry name" value="HTH_MERR"/>
    <property type="match status" value="1"/>
</dbReference>
<dbReference type="PROSITE" id="PS50937">
    <property type="entry name" value="HTH_MERR_2"/>
    <property type="match status" value="1"/>
</dbReference>
<dbReference type="CDD" id="cd01104">
    <property type="entry name" value="HTH_MlrA-CarA"/>
    <property type="match status" value="1"/>
</dbReference>
<dbReference type="EMBL" id="JBGUAW010000001">
    <property type="protein sequence ID" value="MFA9459592.1"/>
    <property type="molecule type" value="Genomic_DNA"/>
</dbReference>
<protein>
    <submittedName>
        <fullName evidence="5">MerR family transcriptional regulator</fullName>
    </submittedName>
</protein>
<dbReference type="Gene3D" id="1.10.1660.10">
    <property type="match status" value="1"/>
</dbReference>
<comment type="caution">
    <text evidence="5">The sequence shown here is derived from an EMBL/GenBank/DDBJ whole genome shotgun (WGS) entry which is preliminary data.</text>
</comment>
<keyword evidence="2" id="KW-0238">DNA-binding</keyword>
<evidence type="ECO:0000313" key="5">
    <source>
        <dbReference type="EMBL" id="MFA9459592.1"/>
    </source>
</evidence>
<dbReference type="RefSeq" id="WP_373654375.1">
    <property type="nucleotide sequence ID" value="NZ_JBGUAW010000001.1"/>
</dbReference>
<dbReference type="PANTHER" id="PTHR30204:SF67">
    <property type="entry name" value="HTH-TYPE TRANSCRIPTIONAL REGULATOR MLRA-RELATED"/>
    <property type="match status" value="1"/>
</dbReference>
<proteinExistence type="predicted"/>
<dbReference type="Gene3D" id="3.40.50.280">
    <property type="entry name" value="Cobalamin-binding domain"/>
    <property type="match status" value="1"/>
</dbReference>
<reference evidence="5 6" key="1">
    <citation type="submission" date="2024-08" db="EMBL/GenBank/DDBJ databases">
        <title>Whole-genome sequencing of halo(alkali)philic microorganisms from hypersaline lakes.</title>
        <authorList>
            <person name="Sorokin D.Y."/>
            <person name="Merkel A.Y."/>
            <person name="Messina E."/>
            <person name="Yakimov M."/>
        </authorList>
    </citation>
    <scope>NUCLEOTIDE SEQUENCE [LARGE SCALE GENOMIC DNA]</scope>
    <source>
        <strain evidence="5 6">Cl-TMA</strain>
    </source>
</reference>
<dbReference type="InterPro" id="IPR047057">
    <property type="entry name" value="MerR_fam"/>
</dbReference>
<gene>
    <name evidence="5" type="ORF">ACERLL_01960</name>
</gene>
<accession>A0ABV4TRF9</accession>
<evidence type="ECO:0000313" key="6">
    <source>
        <dbReference type="Proteomes" id="UP001575181"/>
    </source>
</evidence>
<keyword evidence="3" id="KW-0804">Transcription</keyword>
<dbReference type="InterPro" id="IPR009061">
    <property type="entry name" value="DNA-bd_dom_put_sf"/>
</dbReference>
<dbReference type="InterPro" id="IPR000551">
    <property type="entry name" value="MerR-type_HTH_dom"/>
</dbReference>
<keyword evidence="1" id="KW-0805">Transcription regulation</keyword>
<feature type="domain" description="HTH merR-type" evidence="4">
    <location>
        <begin position="15"/>
        <end position="84"/>
    </location>
</feature>
<dbReference type="SUPFAM" id="SSF46955">
    <property type="entry name" value="Putative DNA-binding domain"/>
    <property type="match status" value="1"/>
</dbReference>
<dbReference type="PANTHER" id="PTHR30204">
    <property type="entry name" value="REDOX-CYCLING DRUG-SENSING TRANSCRIPTIONAL ACTIVATOR SOXR"/>
    <property type="match status" value="1"/>
</dbReference>